<sequence>MDIPGDKGHADNDHRPKTVVDSGESHVKQGYLAGWADIGIAEFLGKAGRLLLAPLSHRFAFPASA</sequence>
<evidence type="ECO:0000256" key="1">
    <source>
        <dbReference type="SAM" id="MobiDB-lite"/>
    </source>
</evidence>
<accession>A0A645G883</accession>
<comment type="caution">
    <text evidence="2">The sequence shown here is derived from an EMBL/GenBank/DDBJ whole genome shotgun (WGS) entry which is preliminary data.</text>
</comment>
<protein>
    <submittedName>
        <fullName evidence="2">Uncharacterized protein</fullName>
    </submittedName>
</protein>
<dbReference type="EMBL" id="VSSQ01067808">
    <property type="protein sequence ID" value="MPN20133.1"/>
    <property type="molecule type" value="Genomic_DNA"/>
</dbReference>
<name>A0A645G883_9ZZZZ</name>
<proteinExistence type="predicted"/>
<organism evidence="2">
    <name type="scientific">bioreactor metagenome</name>
    <dbReference type="NCBI Taxonomy" id="1076179"/>
    <lineage>
        <taxon>unclassified sequences</taxon>
        <taxon>metagenomes</taxon>
        <taxon>ecological metagenomes</taxon>
    </lineage>
</organism>
<feature type="region of interest" description="Disordered" evidence="1">
    <location>
        <begin position="1"/>
        <end position="24"/>
    </location>
</feature>
<dbReference type="AlphaFoldDB" id="A0A645G883"/>
<reference evidence="2" key="1">
    <citation type="submission" date="2019-08" db="EMBL/GenBank/DDBJ databases">
        <authorList>
            <person name="Kucharzyk K."/>
            <person name="Murdoch R.W."/>
            <person name="Higgins S."/>
            <person name="Loffler F."/>
        </authorList>
    </citation>
    <scope>NUCLEOTIDE SEQUENCE</scope>
</reference>
<gene>
    <name evidence="2" type="ORF">SDC9_167510</name>
</gene>
<evidence type="ECO:0000313" key="2">
    <source>
        <dbReference type="EMBL" id="MPN20133.1"/>
    </source>
</evidence>